<dbReference type="PANTHER" id="PTHR43303:SF4">
    <property type="entry name" value="NADPH DEHYDROGENASE C23G7.10C-RELATED"/>
    <property type="match status" value="1"/>
</dbReference>
<evidence type="ECO:0000259" key="6">
    <source>
        <dbReference type="Pfam" id="PF00724"/>
    </source>
</evidence>
<protein>
    <submittedName>
        <fullName evidence="7">NADH flavin oxidoreductase</fullName>
    </submittedName>
</protein>
<dbReference type="Pfam" id="PF00724">
    <property type="entry name" value="Oxidored_FMN"/>
    <property type="match status" value="2"/>
</dbReference>
<evidence type="ECO:0000256" key="2">
    <source>
        <dbReference type="ARBA" id="ARBA00022630"/>
    </source>
</evidence>
<dbReference type="SUPFAM" id="SSF51395">
    <property type="entry name" value="FMN-linked oxidoreductases"/>
    <property type="match status" value="1"/>
</dbReference>
<dbReference type="Gene3D" id="3.20.20.70">
    <property type="entry name" value="Aldolase class I"/>
    <property type="match status" value="1"/>
</dbReference>
<comment type="cofactor">
    <cofactor evidence="1">
        <name>FMN</name>
        <dbReference type="ChEBI" id="CHEBI:58210"/>
    </cofactor>
</comment>
<reference evidence="7" key="1">
    <citation type="submission" date="2020-09" db="EMBL/GenBank/DDBJ databases">
        <title>Comparative genome analyses of four rice-infecting Rhizoctonia solani isolates reveal extensive enrichment of homogalacturonan modification genes.</title>
        <authorList>
            <person name="Lee D.-Y."/>
            <person name="Jeon J."/>
            <person name="Kim K.-T."/>
            <person name="Cheong K."/>
            <person name="Song H."/>
            <person name="Choi G."/>
            <person name="Ko J."/>
            <person name="Opiyo S.O."/>
            <person name="Zuo S."/>
            <person name="Madhav S."/>
            <person name="Lee Y.-H."/>
            <person name="Wang G.-L."/>
        </authorList>
    </citation>
    <scope>NUCLEOTIDE SEQUENCE</scope>
    <source>
        <strain evidence="7">AG1-IA B2</strain>
    </source>
</reference>
<comment type="caution">
    <text evidence="7">The sequence shown here is derived from an EMBL/GenBank/DDBJ whole genome shotgun (WGS) entry which is preliminary data.</text>
</comment>
<dbReference type="AlphaFoldDB" id="A0A8H7I9A5"/>
<dbReference type="GO" id="GO:0010181">
    <property type="term" value="F:FMN binding"/>
    <property type="evidence" value="ECO:0007669"/>
    <property type="project" value="InterPro"/>
</dbReference>
<accession>A0A8H7I9A5</accession>
<evidence type="ECO:0000313" key="8">
    <source>
        <dbReference type="Proteomes" id="UP000614334"/>
    </source>
</evidence>
<gene>
    <name evidence="7" type="ORF">RHS01_08242</name>
</gene>
<dbReference type="InterPro" id="IPR001155">
    <property type="entry name" value="OxRdtase_FMN_N"/>
</dbReference>
<keyword evidence="5" id="KW-0560">Oxidoreductase</keyword>
<keyword evidence="2" id="KW-0285">Flavoprotein</keyword>
<feature type="domain" description="NADH:flavin oxidoreductase/NADH oxidase N-terminal" evidence="6">
    <location>
        <begin position="158"/>
        <end position="427"/>
    </location>
</feature>
<dbReference type="PANTHER" id="PTHR43303">
    <property type="entry name" value="NADPH DEHYDROGENASE C23G7.10C-RELATED"/>
    <property type="match status" value="1"/>
</dbReference>
<dbReference type="GO" id="GO:0050661">
    <property type="term" value="F:NADP binding"/>
    <property type="evidence" value="ECO:0007669"/>
    <property type="project" value="InterPro"/>
</dbReference>
<evidence type="ECO:0000256" key="1">
    <source>
        <dbReference type="ARBA" id="ARBA00001917"/>
    </source>
</evidence>
<dbReference type="Proteomes" id="UP000614334">
    <property type="component" value="Unassembled WGS sequence"/>
</dbReference>
<evidence type="ECO:0000313" key="7">
    <source>
        <dbReference type="EMBL" id="KAF8751668.1"/>
    </source>
</evidence>
<organism evidence="7 8">
    <name type="scientific">Rhizoctonia solani</name>
    <dbReference type="NCBI Taxonomy" id="456999"/>
    <lineage>
        <taxon>Eukaryota</taxon>
        <taxon>Fungi</taxon>
        <taxon>Dikarya</taxon>
        <taxon>Basidiomycota</taxon>
        <taxon>Agaricomycotina</taxon>
        <taxon>Agaricomycetes</taxon>
        <taxon>Cantharellales</taxon>
        <taxon>Ceratobasidiaceae</taxon>
        <taxon>Rhizoctonia</taxon>
    </lineage>
</organism>
<sequence>MTARRYIDRRLLIAALLAALPLFIFPMASQILRFFRFSSPIPKDVPDSSPPVFRNVPAPGVDEYYPLNDPPIGTPYSSDEFPQNKDIPKLFTPYKIRDVEFKNRIWVSPMCQYSAVDGHMTDWHLVHIGGFAARGAGSIMLEATAVTPRAESRQNFAHGQGTTVGIQLAHAGRKASTLAPWVQDRRHKAGGEGSKSTVAREVEGGWPANVVGPSDIPFADAYPIPKALGVEEIKDIIQAYVDAVERCKKIGFDFIEIHGAHGYLIHSFYSPISNKRTDDYGGSLPNRLRLALEITRAIRKVWDKPLLFRLSATDWAKEEKDENGEWVSWGIQQSIELSKLLSKEGVDLIDVSSGGNYVGQQIPIGPGYQVPFAKQIKEVIPNLAIGAVGLITDPRQSAEILQSGSADVLFYARELLRHADFPLFAAQELGVAVKPAGQYERAWSRMLTPK</sequence>
<evidence type="ECO:0000256" key="4">
    <source>
        <dbReference type="ARBA" id="ARBA00022857"/>
    </source>
</evidence>
<dbReference type="CDD" id="cd02932">
    <property type="entry name" value="OYE_YqiM_FMN"/>
    <property type="match status" value="1"/>
</dbReference>
<dbReference type="InterPro" id="IPR044152">
    <property type="entry name" value="YqjM-like"/>
</dbReference>
<keyword evidence="4" id="KW-0521">NADP</keyword>
<dbReference type="GO" id="GO:0003959">
    <property type="term" value="F:NADPH dehydrogenase activity"/>
    <property type="evidence" value="ECO:0007669"/>
    <property type="project" value="InterPro"/>
</dbReference>
<evidence type="ECO:0000256" key="5">
    <source>
        <dbReference type="ARBA" id="ARBA00023002"/>
    </source>
</evidence>
<name>A0A8H7I9A5_9AGAM</name>
<proteinExistence type="predicted"/>
<keyword evidence="3" id="KW-0288">FMN</keyword>
<feature type="domain" description="NADH:flavin oxidoreductase/NADH oxidase N-terminal" evidence="6">
    <location>
        <begin position="89"/>
        <end position="153"/>
    </location>
</feature>
<evidence type="ECO:0000256" key="3">
    <source>
        <dbReference type="ARBA" id="ARBA00022643"/>
    </source>
</evidence>
<dbReference type="EMBL" id="JACYCF010000017">
    <property type="protein sequence ID" value="KAF8751668.1"/>
    <property type="molecule type" value="Genomic_DNA"/>
</dbReference>
<dbReference type="InterPro" id="IPR013785">
    <property type="entry name" value="Aldolase_TIM"/>
</dbReference>